<keyword evidence="3 5" id="KW-1133">Transmembrane helix</keyword>
<dbReference type="RefSeq" id="XP_013016514.1">
    <property type="nucleotide sequence ID" value="XM_013161060.1"/>
</dbReference>
<feature type="transmembrane region" description="Helical" evidence="5">
    <location>
        <begin position="87"/>
        <end position="105"/>
    </location>
</feature>
<dbReference type="GO" id="GO:0016020">
    <property type="term" value="C:membrane"/>
    <property type="evidence" value="ECO:0007669"/>
    <property type="project" value="UniProtKB-SubCell"/>
</dbReference>
<evidence type="ECO:0000313" key="7">
    <source>
        <dbReference type="Proteomes" id="UP000016088"/>
    </source>
</evidence>
<keyword evidence="4 5" id="KW-0472">Membrane</keyword>
<reference evidence="6 7" key="1">
    <citation type="journal article" date="2011" name="Science">
        <title>Comparative functional genomics of the fission yeasts.</title>
        <authorList>
            <person name="Rhind N."/>
            <person name="Chen Z."/>
            <person name="Yassour M."/>
            <person name="Thompson D.A."/>
            <person name="Haas B.J."/>
            <person name="Habib N."/>
            <person name="Wapinski I."/>
            <person name="Roy S."/>
            <person name="Lin M.F."/>
            <person name="Heiman D.I."/>
            <person name="Young S.K."/>
            <person name="Furuya K."/>
            <person name="Guo Y."/>
            <person name="Pidoux A."/>
            <person name="Chen H.M."/>
            <person name="Robbertse B."/>
            <person name="Goldberg J.M."/>
            <person name="Aoki K."/>
            <person name="Bayne E.H."/>
            <person name="Berlin A.M."/>
            <person name="Desjardins C.A."/>
            <person name="Dobbs E."/>
            <person name="Dukaj L."/>
            <person name="Fan L."/>
            <person name="FitzGerald M.G."/>
            <person name="French C."/>
            <person name="Gujja S."/>
            <person name="Hansen K."/>
            <person name="Keifenheim D."/>
            <person name="Levin J.Z."/>
            <person name="Mosher R.A."/>
            <person name="Mueller C.A."/>
            <person name="Pfiffner J."/>
            <person name="Priest M."/>
            <person name="Russ C."/>
            <person name="Smialowska A."/>
            <person name="Swoboda P."/>
            <person name="Sykes S.M."/>
            <person name="Vaughn M."/>
            <person name="Vengrova S."/>
            <person name="Yoder R."/>
            <person name="Zeng Q."/>
            <person name="Allshire R."/>
            <person name="Baulcombe D."/>
            <person name="Birren B.W."/>
            <person name="Brown W."/>
            <person name="Ekwall K."/>
            <person name="Kellis M."/>
            <person name="Leatherwood J."/>
            <person name="Levin H."/>
            <person name="Margalit H."/>
            <person name="Martienssen R."/>
            <person name="Nieduszynski C.A."/>
            <person name="Spatafora J.W."/>
            <person name="Friedman N."/>
            <person name="Dalgaard J.Z."/>
            <person name="Baumann P."/>
            <person name="Niki H."/>
            <person name="Regev A."/>
            <person name="Nusbaum C."/>
        </authorList>
    </citation>
    <scope>NUCLEOTIDE SEQUENCE [LARGE SCALE GENOMIC DNA]</scope>
    <source>
        <strain evidence="7">yFS286</strain>
    </source>
</reference>
<evidence type="ECO:0000256" key="4">
    <source>
        <dbReference type="ARBA" id="ARBA00023136"/>
    </source>
</evidence>
<feature type="transmembrane region" description="Helical" evidence="5">
    <location>
        <begin position="58"/>
        <end position="75"/>
    </location>
</feature>
<keyword evidence="7" id="KW-1185">Reference proteome</keyword>
<dbReference type="Pfam" id="PF08592">
    <property type="entry name" value="Anthrone_oxy"/>
    <property type="match status" value="1"/>
</dbReference>
<evidence type="ECO:0000256" key="2">
    <source>
        <dbReference type="ARBA" id="ARBA00022692"/>
    </source>
</evidence>
<accession>S9Q4Z7</accession>
<proteinExistence type="predicted"/>
<dbReference type="PANTHER" id="PTHR35042:SF1">
    <property type="entry name" value="DUF1772-DOMAIN-CONTAINING PROTEIN"/>
    <property type="match status" value="1"/>
</dbReference>
<dbReference type="AlphaFoldDB" id="S9Q4Z7"/>
<name>S9Q4Z7_SCHOY</name>
<sequence>MNFNLVYLFQAAGVLGPSMGAGAALYISAQAVPLLLMAPADVGLAQFKYMYLLGKRTFPFVAIGSTLAQGCLAYWERRRSVLSSNLHLLAGSACTCVILYTLLFMRNINGTLLSMNPDLILKSTEATVAFRNLIQKWCIKNLGRCTLFFFAAVSSFAGTFLF</sequence>
<keyword evidence="2 5" id="KW-0812">Transmembrane</keyword>
<dbReference type="Proteomes" id="UP000016088">
    <property type="component" value="Unassembled WGS sequence"/>
</dbReference>
<dbReference type="GeneID" id="25031544"/>
<comment type="subcellular location">
    <subcellularLocation>
        <location evidence="1">Membrane</location>
        <topology evidence="1">Multi-pass membrane protein</topology>
    </subcellularLocation>
</comment>
<evidence type="ECO:0000256" key="1">
    <source>
        <dbReference type="ARBA" id="ARBA00004141"/>
    </source>
</evidence>
<dbReference type="HOGENOM" id="CLU_105974_2_1_1"/>
<protein>
    <submittedName>
        <fullName evidence="6">DUF1772 family protein</fullName>
    </submittedName>
</protein>
<evidence type="ECO:0000256" key="5">
    <source>
        <dbReference type="SAM" id="Phobius"/>
    </source>
</evidence>
<dbReference type="EMBL" id="KE503206">
    <property type="protein sequence ID" value="EPX75092.1"/>
    <property type="molecule type" value="Genomic_DNA"/>
</dbReference>
<dbReference type="VEuPathDB" id="FungiDB:SOCG_02568"/>
<dbReference type="InterPro" id="IPR013901">
    <property type="entry name" value="Anthrone_oxy"/>
</dbReference>
<dbReference type="OMA" id="TMYNIGK"/>
<dbReference type="OrthoDB" id="3750842at2759"/>
<gene>
    <name evidence="6" type="ORF">SOCG_02568</name>
</gene>
<organism evidence="6 7">
    <name type="scientific">Schizosaccharomyces octosporus (strain yFS286)</name>
    <name type="common">Fission yeast</name>
    <name type="synonym">Octosporomyces octosporus</name>
    <dbReference type="NCBI Taxonomy" id="483514"/>
    <lineage>
        <taxon>Eukaryota</taxon>
        <taxon>Fungi</taxon>
        <taxon>Dikarya</taxon>
        <taxon>Ascomycota</taxon>
        <taxon>Taphrinomycotina</taxon>
        <taxon>Schizosaccharomycetes</taxon>
        <taxon>Schizosaccharomycetales</taxon>
        <taxon>Schizosaccharomycetaceae</taxon>
        <taxon>Schizosaccharomyces</taxon>
    </lineage>
</organism>
<evidence type="ECO:0000313" key="6">
    <source>
        <dbReference type="EMBL" id="EPX75092.1"/>
    </source>
</evidence>
<evidence type="ECO:0000256" key="3">
    <source>
        <dbReference type="ARBA" id="ARBA00022989"/>
    </source>
</evidence>
<dbReference type="PANTHER" id="PTHR35042">
    <property type="entry name" value="ANTHRONE OXYGENASE ENCC"/>
    <property type="match status" value="1"/>
</dbReference>